<name>A0ACC0VZ02_9STRA</name>
<organism evidence="1 2">
    <name type="scientific">Peronosclerospora sorghi</name>
    <dbReference type="NCBI Taxonomy" id="230839"/>
    <lineage>
        <taxon>Eukaryota</taxon>
        <taxon>Sar</taxon>
        <taxon>Stramenopiles</taxon>
        <taxon>Oomycota</taxon>
        <taxon>Peronosporomycetes</taxon>
        <taxon>Peronosporales</taxon>
        <taxon>Peronosporaceae</taxon>
        <taxon>Peronosclerospora</taxon>
    </lineage>
</organism>
<evidence type="ECO:0000313" key="1">
    <source>
        <dbReference type="EMBL" id="KAI9911321.1"/>
    </source>
</evidence>
<reference evidence="1 2" key="1">
    <citation type="journal article" date="2022" name="bioRxiv">
        <title>The genome of the oomycete Peronosclerospora sorghi, a cosmopolitan pathogen of maize and sorghum, is inflated with dispersed pseudogenes.</title>
        <authorList>
            <person name="Fletcher K."/>
            <person name="Martin F."/>
            <person name="Isakeit T."/>
            <person name="Cavanaugh K."/>
            <person name="Magill C."/>
            <person name="Michelmore R."/>
        </authorList>
    </citation>
    <scope>NUCLEOTIDE SEQUENCE [LARGE SCALE GENOMIC DNA]</scope>
    <source>
        <strain evidence="1">P6</strain>
    </source>
</reference>
<gene>
    <name evidence="1" type="ORF">PsorP6_009742</name>
</gene>
<dbReference type="EMBL" id="CM047584">
    <property type="protein sequence ID" value="KAI9911321.1"/>
    <property type="molecule type" value="Genomic_DNA"/>
</dbReference>
<accession>A0ACC0VZ02</accession>
<keyword evidence="2" id="KW-1185">Reference proteome</keyword>
<sequence length="163" mass="19244">MLLLQLLSSERRWEMTRTPTRNTLQSANICYTHRLRAILRNLLYGIPDGQAWLQAIARPFQQNEFVVYYRLQHLLSRIMLRHTKQSIREMLLEPTRHTLLHLRDWQANVDFTAQLQIWRSGFPNYSAVKVHQDTLTEFSADICHFFCRSPGGVCSLMKVTNWG</sequence>
<comment type="caution">
    <text evidence="1">The sequence shown here is derived from an EMBL/GenBank/DDBJ whole genome shotgun (WGS) entry which is preliminary data.</text>
</comment>
<protein>
    <submittedName>
        <fullName evidence="1">Uncharacterized protein</fullName>
    </submittedName>
</protein>
<evidence type="ECO:0000313" key="2">
    <source>
        <dbReference type="Proteomes" id="UP001163321"/>
    </source>
</evidence>
<dbReference type="Proteomes" id="UP001163321">
    <property type="component" value="Chromosome 5"/>
</dbReference>
<proteinExistence type="predicted"/>